<evidence type="ECO:0000256" key="11">
    <source>
        <dbReference type="ARBA" id="ARBA00023316"/>
    </source>
</evidence>
<dbReference type="EMBL" id="JMCB01000017">
    <property type="protein sequence ID" value="KFE63580.1"/>
    <property type="molecule type" value="Genomic_DNA"/>
</dbReference>
<evidence type="ECO:0000256" key="10">
    <source>
        <dbReference type="ARBA" id="ARBA00022984"/>
    </source>
</evidence>
<evidence type="ECO:0000256" key="2">
    <source>
        <dbReference type="ARBA" id="ARBA00004496"/>
    </source>
</evidence>
<feature type="binding site" evidence="15">
    <location>
        <position position="264"/>
    </location>
    <ligand>
        <name>Mg(2+)</name>
        <dbReference type="ChEBI" id="CHEBI:18420"/>
        <label>2</label>
    </ligand>
</feature>
<name>A0A085W7B7_9BACT</name>
<dbReference type="EC" id="6.3.2.4" evidence="4 13"/>
<feature type="binding site" evidence="15">
    <location>
        <position position="266"/>
    </location>
    <ligand>
        <name>Mg(2+)</name>
        <dbReference type="ChEBI" id="CHEBI:18420"/>
        <label>2</label>
    </ligand>
</feature>
<dbReference type="UniPathway" id="UPA00219"/>
<feature type="active site" evidence="14">
    <location>
        <position position="275"/>
    </location>
</feature>
<sequence length="325" mass="34684">MGKRVGVLMGGWGEEREISLKTGEAVVAALEEQGHTVTRVFAGPGLDRVLRSAEMDMAFLALHGRMGEDGKVQGLLELLELPYTGSGVMASALAMNKPFAKKLFRLHNLPTAPGYRIGRAELPTLQERHGDLGFPCVVKPACGGSSVGLALVNDAETLTSAVAEACRYGGEALVERYVRGREVTVGILGGEVLGSCEISYPREGFDYEAKYKGGARYHLPPRLSPTRLANVEHLALAAWEALGCRGYGRVDLICSDEDNDIVLEVNTLPGLTPMSLLPKIAAQKGITFSQLCERILALATRDEAGVTEAPDMATVQPAPRRAVGG</sequence>
<feature type="active site" evidence="14">
    <location>
        <position position="145"/>
    </location>
</feature>
<evidence type="ECO:0000256" key="9">
    <source>
        <dbReference type="ARBA" id="ARBA00022960"/>
    </source>
</evidence>
<keyword evidence="11 13" id="KW-0961">Cell wall biogenesis/degradation</keyword>
<evidence type="ECO:0000256" key="12">
    <source>
        <dbReference type="ARBA" id="ARBA00047614"/>
    </source>
</evidence>
<dbReference type="InterPro" id="IPR011127">
    <property type="entry name" value="Dala_Dala_lig_N"/>
</dbReference>
<dbReference type="GO" id="GO:0008716">
    <property type="term" value="F:D-alanine-D-alanine ligase activity"/>
    <property type="evidence" value="ECO:0007669"/>
    <property type="project" value="UniProtKB-UniRule"/>
</dbReference>
<evidence type="ECO:0000256" key="8">
    <source>
        <dbReference type="ARBA" id="ARBA00022840"/>
    </source>
</evidence>
<dbReference type="PIRSF" id="PIRSF039102">
    <property type="entry name" value="Ddl/VanB"/>
    <property type="match status" value="1"/>
</dbReference>
<feature type="active site" evidence="14">
    <location>
        <position position="15"/>
    </location>
</feature>
<dbReference type="NCBIfam" id="TIGR01205">
    <property type="entry name" value="D_ala_D_alaTIGR"/>
    <property type="match status" value="1"/>
</dbReference>
<organism evidence="18 19">
    <name type="scientific">Hyalangium minutum</name>
    <dbReference type="NCBI Taxonomy" id="394096"/>
    <lineage>
        <taxon>Bacteria</taxon>
        <taxon>Pseudomonadati</taxon>
        <taxon>Myxococcota</taxon>
        <taxon>Myxococcia</taxon>
        <taxon>Myxococcales</taxon>
        <taxon>Cystobacterineae</taxon>
        <taxon>Archangiaceae</taxon>
        <taxon>Hyalangium</taxon>
    </lineage>
</organism>
<gene>
    <name evidence="13" type="primary">ddl</name>
    <name evidence="18" type="ORF">DB31_2698</name>
</gene>
<dbReference type="InterPro" id="IPR013815">
    <property type="entry name" value="ATP_grasp_subdomain_1"/>
</dbReference>
<dbReference type="GO" id="GO:0046872">
    <property type="term" value="F:metal ion binding"/>
    <property type="evidence" value="ECO:0007669"/>
    <property type="project" value="UniProtKB-KW"/>
</dbReference>
<evidence type="ECO:0000256" key="3">
    <source>
        <dbReference type="ARBA" id="ARBA00010871"/>
    </source>
</evidence>
<dbReference type="GO" id="GO:0071555">
    <property type="term" value="P:cell wall organization"/>
    <property type="evidence" value="ECO:0007669"/>
    <property type="project" value="UniProtKB-KW"/>
</dbReference>
<dbReference type="RefSeq" id="WP_044195973.1">
    <property type="nucleotide sequence ID" value="NZ_JMCB01000017.1"/>
</dbReference>
<evidence type="ECO:0000256" key="1">
    <source>
        <dbReference type="ARBA" id="ARBA00001936"/>
    </source>
</evidence>
<dbReference type="GO" id="GO:0009252">
    <property type="term" value="P:peptidoglycan biosynthetic process"/>
    <property type="evidence" value="ECO:0007669"/>
    <property type="project" value="UniProtKB-UniRule"/>
</dbReference>
<dbReference type="Gene3D" id="3.40.50.20">
    <property type="match status" value="1"/>
</dbReference>
<feature type="binding site" evidence="15">
    <location>
        <position position="264"/>
    </location>
    <ligand>
        <name>Mg(2+)</name>
        <dbReference type="ChEBI" id="CHEBI:18420"/>
        <label>1</label>
    </ligand>
</feature>
<dbReference type="STRING" id="394096.DB31_2698"/>
<comment type="catalytic activity">
    <reaction evidence="12 13">
        <text>2 D-alanine + ATP = D-alanyl-D-alanine + ADP + phosphate + H(+)</text>
        <dbReference type="Rhea" id="RHEA:11224"/>
        <dbReference type="ChEBI" id="CHEBI:15378"/>
        <dbReference type="ChEBI" id="CHEBI:30616"/>
        <dbReference type="ChEBI" id="CHEBI:43474"/>
        <dbReference type="ChEBI" id="CHEBI:57416"/>
        <dbReference type="ChEBI" id="CHEBI:57822"/>
        <dbReference type="ChEBI" id="CHEBI:456216"/>
        <dbReference type="EC" id="6.3.2.4"/>
    </reaction>
</comment>
<dbReference type="Gene3D" id="3.30.470.20">
    <property type="entry name" value="ATP-grasp fold, B domain"/>
    <property type="match status" value="1"/>
</dbReference>
<proteinExistence type="inferred from homology"/>
<dbReference type="InterPro" id="IPR011761">
    <property type="entry name" value="ATP-grasp"/>
</dbReference>
<dbReference type="PROSITE" id="PS00843">
    <property type="entry name" value="DALA_DALA_LIGASE_1"/>
    <property type="match status" value="1"/>
</dbReference>
<evidence type="ECO:0000256" key="14">
    <source>
        <dbReference type="PIRSR" id="PIRSR039102-1"/>
    </source>
</evidence>
<dbReference type="PATRIC" id="fig|394096.3.peg.7029"/>
<keyword evidence="7 16" id="KW-0547">Nucleotide-binding</keyword>
<dbReference type="InterPro" id="IPR005905">
    <property type="entry name" value="D_ala_D_ala"/>
</dbReference>
<feature type="binding site" evidence="15">
    <location>
        <position position="251"/>
    </location>
    <ligand>
        <name>Mg(2+)</name>
        <dbReference type="ChEBI" id="CHEBI:18420"/>
        <label>1</label>
    </ligand>
</feature>
<evidence type="ECO:0000313" key="18">
    <source>
        <dbReference type="EMBL" id="KFE63580.1"/>
    </source>
</evidence>
<keyword evidence="19" id="KW-1185">Reference proteome</keyword>
<dbReference type="Gene3D" id="3.30.1490.20">
    <property type="entry name" value="ATP-grasp fold, A domain"/>
    <property type="match status" value="1"/>
</dbReference>
<evidence type="ECO:0000256" key="13">
    <source>
        <dbReference type="HAMAP-Rule" id="MF_00047"/>
    </source>
</evidence>
<dbReference type="PROSITE" id="PS50975">
    <property type="entry name" value="ATP_GRASP"/>
    <property type="match status" value="1"/>
</dbReference>
<dbReference type="SUPFAM" id="SSF56059">
    <property type="entry name" value="Glutathione synthetase ATP-binding domain-like"/>
    <property type="match status" value="1"/>
</dbReference>
<keyword evidence="9 13" id="KW-0133">Cell shape</keyword>
<dbReference type="OrthoDB" id="9813261at2"/>
<dbReference type="PANTHER" id="PTHR23132:SF23">
    <property type="entry name" value="D-ALANINE--D-ALANINE LIGASE B"/>
    <property type="match status" value="1"/>
</dbReference>
<keyword evidence="15" id="KW-0460">Magnesium</keyword>
<dbReference type="InterPro" id="IPR016185">
    <property type="entry name" value="PreATP-grasp_dom_sf"/>
</dbReference>
<comment type="pathway">
    <text evidence="13">Cell wall biogenesis; peptidoglycan biosynthesis.</text>
</comment>
<protein>
    <recommendedName>
        <fullName evidence="4 13">D-alanine--D-alanine ligase</fullName>
        <ecNumber evidence="4 13">6.3.2.4</ecNumber>
    </recommendedName>
    <alternativeName>
        <fullName evidence="13">D-Ala-D-Ala ligase</fullName>
    </alternativeName>
    <alternativeName>
        <fullName evidence="13">D-alanylalanine synthetase</fullName>
    </alternativeName>
</protein>
<evidence type="ECO:0000259" key="17">
    <source>
        <dbReference type="PROSITE" id="PS50975"/>
    </source>
</evidence>
<dbReference type="PROSITE" id="PS00844">
    <property type="entry name" value="DALA_DALA_LIGASE_2"/>
    <property type="match status" value="1"/>
</dbReference>
<evidence type="ECO:0000256" key="5">
    <source>
        <dbReference type="ARBA" id="ARBA00022490"/>
    </source>
</evidence>
<feature type="domain" description="ATP-grasp" evidence="17">
    <location>
        <begin position="101"/>
        <end position="297"/>
    </location>
</feature>
<dbReference type="Pfam" id="PF07478">
    <property type="entry name" value="Dala_Dala_lig_C"/>
    <property type="match status" value="1"/>
</dbReference>
<evidence type="ECO:0000256" key="4">
    <source>
        <dbReference type="ARBA" id="ARBA00012216"/>
    </source>
</evidence>
<keyword evidence="5 13" id="KW-0963">Cytoplasm</keyword>
<evidence type="ECO:0000313" key="19">
    <source>
        <dbReference type="Proteomes" id="UP000028725"/>
    </source>
</evidence>
<evidence type="ECO:0000256" key="15">
    <source>
        <dbReference type="PIRSR" id="PIRSR039102-3"/>
    </source>
</evidence>
<keyword evidence="10 13" id="KW-0573">Peptidoglycan synthesis</keyword>
<evidence type="ECO:0000256" key="7">
    <source>
        <dbReference type="ARBA" id="ARBA00022741"/>
    </source>
</evidence>
<keyword evidence="15" id="KW-0464">Manganese</keyword>
<comment type="cofactor">
    <cofactor evidence="1">
        <name>Mn(2+)</name>
        <dbReference type="ChEBI" id="CHEBI:29035"/>
    </cofactor>
</comment>
<keyword evidence="8 16" id="KW-0067">ATP-binding</keyword>
<comment type="function">
    <text evidence="13">Cell wall formation.</text>
</comment>
<dbReference type="GO" id="GO:0005737">
    <property type="term" value="C:cytoplasm"/>
    <property type="evidence" value="ECO:0007669"/>
    <property type="project" value="UniProtKB-SubCell"/>
</dbReference>
<dbReference type="GO" id="GO:0005524">
    <property type="term" value="F:ATP binding"/>
    <property type="evidence" value="ECO:0007669"/>
    <property type="project" value="UniProtKB-UniRule"/>
</dbReference>
<reference evidence="18 19" key="1">
    <citation type="submission" date="2014-04" db="EMBL/GenBank/DDBJ databases">
        <title>Genome assembly of Hyalangium minutum DSM 14724.</title>
        <authorList>
            <person name="Sharma G."/>
            <person name="Subramanian S."/>
        </authorList>
    </citation>
    <scope>NUCLEOTIDE SEQUENCE [LARGE SCALE GENOMIC DNA]</scope>
    <source>
        <strain evidence="18 19">DSM 14724</strain>
    </source>
</reference>
<comment type="caution">
    <text evidence="18">The sequence shown here is derived from an EMBL/GenBank/DDBJ whole genome shotgun (WGS) entry which is preliminary data.</text>
</comment>
<dbReference type="InterPro" id="IPR011095">
    <property type="entry name" value="Dala_Dala_lig_C"/>
</dbReference>
<dbReference type="InterPro" id="IPR000291">
    <property type="entry name" value="D-Ala_lig_Van_CS"/>
</dbReference>
<comment type="cofactor">
    <cofactor evidence="15">
        <name>Mg(2+)</name>
        <dbReference type="ChEBI" id="CHEBI:18420"/>
    </cofactor>
    <cofactor evidence="15">
        <name>Mn(2+)</name>
        <dbReference type="ChEBI" id="CHEBI:29035"/>
    </cofactor>
    <text evidence="15">Binds 2 magnesium or manganese ions per subunit.</text>
</comment>
<evidence type="ECO:0000256" key="16">
    <source>
        <dbReference type="PROSITE-ProRule" id="PRU00409"/>
    </source>
</evidence>
<dbReference type="PANTHER" id="PTHR23132">
    <property type="entry name" value="D-ALANINE--D-ALANINE LIGASE"/>
    <property type="match status" value="1"/>
</dbReference>
<comment type="subcellular location">
    <subcellularLocation>
        <location evidence="2 13">Cytoplasm</location>
    </subcellularLocation>
</comment>
<comment type="similarity">
    <text evidence="3 13">Belongs to the D-alanine--D-alanine ligase family.</text>
</comment>
<dbReference type="GO" id="GO:0008360">
    <property type="term" value="P:regulation of cell shape"/>
    <property type="evidence" value="ECO:0007669"/>
    <property type="project" value="UniProtKB-KW"/>
</dbReference>
<dbReference type="Proteomes" id="UP000028725">
    <property type="component" value="Unassembled WGS sequence"/>
</dbReference>
<keyword evidence="6 13" id="KW-0436">Ligase</keyword>
<dbReference type="AlphaFoldDB" id="A0A085W7B7"/>
<evidence type="ECO:0000256" key="6">
    <source>
        <dbReference type="ARBA" id="ARBA00022598"/>
    </source>
</evidence>
<dbReference type="SUPFAM" id="SSF52440">
    <property type="entry name" value="PreATP-grasp domain"/>
    <property type="match status" value="1"/>
</dbReference>
<keyword evidence="15" id="KW-0479">Metal-binding</keyword>
<dbReference type="NCBIfam" id="NF002378">
    <property type="entry name" value="PRK01372.1"/>
    <property type="match status" value="1"/>
</dbReference>
<dbReference type="HAMAP" id="MF_00047">
    <property type="entry name" value="Dala_Dala_lig"/>
    <property type="match status" value="1"/>
</dbReference>
<dbReference type="Pfam" id="PF01820">
    <property type="entry name" value="Dala_Dala_lig_N"/>
    <property type="match status" value="1"/>
</dbReference>
<accession>A0A085W7B7</accession>